<proteinExistence type="predicted"/>
<feature type="region of interest" description="Disordered" evidence="1">
    <location>
        <begin position="1"/>
        <end position="64"/>
    </location>
</feature>
<reference evidence="2" key="2">
    <citation type="journal article" date="2015" name="Fish Shellfish Immunol.">
        <title>Early steps in the European eel (Anguilla anguilla)-Vibrio vulnificus interaction in the gills: Role of the RtxA13 toxin.</title>
        <authorList>
            <person name="Callol A."/>
            <person name="Pajuelo D."/>
            <person name="Ebbesson L."/>
            <person name="Teles M."/>
            <person name="MacKenzie S."/>
            <person name="Amaro C."/>
        </authorList>
    </citation>
    <scope>NUCLEOTIDE SEQUENCE</scope>
</reference>
<dbReference type="EMBL" id="GBXM01008376">
    <property type="protein sequence ID" value="JAI00202.1"/>
    <property type="molecule type" value="Transcribed_RNA"/>
</dbReference>
<sequence>MSGSTLTRGRWAANLQHVHKTEGRNSGQSMHRPPTQNKPISKTKGTAQATCTESIHTQTKKPPI</sequence>
<organism evidence="2">
    <name type="scientific">Anguilla anguilla</name>
    <name type="common">European freshwater eel</name>
    <name type="synonym">Muraena anguilla</name>
    <dbReference type="NCBI Taxonomy" id="7936"/>
    <lineage>
        <taxon>Eukaryota</taxon>
        <taxon>Metazoa</taxon>
        <taxon>Chordata</taxon>
        <taxon>Craniata</taxon>
        <taxon>Vertebrata</taxon>
        <taxon>Euteleostomi</taxon>
        <taxon>Actinopterygii</taxon>
        <taxon>Neopterygii</taxon>
        <taxon>Teleostei</taxon>
        <taxon>Anguilliformes</taxon>
        <taxon>Anguillidae</taxon>
        <taxon>Anguilla</taxon>
    </lineage>
</organism>
<protein>
    <submittedName>
        <fullName evidence="2">Uncharacterized protein</fullName>
    </submittedName>
</protein>
<name>A0A0E9XCM1_ANGAN</name>
<accession>A0A0E9XCM1</accession>
<evidence type="ECO:0000313" key="2">
    <source>
        <dbReference type="EMBL" id="JAI00202.1"/>
    </source>
</evidence>
<feature type="compositionally biased region" description="Polar residues" evidence="1">
    <location>
        <begin position="24"/>
        <end position="57"/>
    </location>
</feature>
<reference evidence="2" key="1">
    <citation type="submission" date="2014-11" db="EMBL/GenBank/DDBJ databases">
        <authorList>
            <person name="Amaro Gonzalez C."/>
        </authorList>
    </citation>
    <scope>NUCLEOTIDE SEQUENCE</scope>
</reference>
<evidence type="ECO:0000256" key="1">
    <source>
        <dbReference type="SAM" id="MobiDB-lite"/>
    </source>
</evidence>
<dbReference type="AlphaFoldDB" id="A0A0E9XCM1"/>